<evidence type="ECO:0000256" key="2">
    <source>
        <dbReference type="SAM" id="Coils"/>
    </source>
</evidence>
<dbReference type="SMART" id="SM00244">
    <property type="entry name" value="PHB"/>
    <property type="match status" value="1"/>
</dbReference>
<feature type="domain" description="Band 7" evidence="3">
    <location>
        <begin position="81"/>
        <end position="240"/>
    </location>
</feature>
<evidence type="ECO:0000259" key="3">
    <source>
        <dbReference type="SMART" id="SM00244"/>
    </source>
</evidence>
<protein>
    <submittedName>
        <fullName evidence="5">Band 7 protein AGAP004871</fullName>
    </submittedName>
</protein>
<dbReference type="RefSeq" id="XP_002138868.1">
    <property type="nucleotide sequence ID" value="XM_002138832.3"/>
</dbReference>
<comment type="similarity">
    <text evidence="1">Belongs to the band 7/mec-2 family.</text>
</comment>
<dbReference type="Gene3D" id="6.10.250.2090">
    <property type="match status" value="1"/>
</dbReference>
<accession>A0A6I8V536</accession>
<evidence type="ECO:0000256" key="1">
    <source>
        <dbReference type="ARBA" id="ARBA00008164"/>
    </source>
</evidence>
<sequence>MNNNPGESTDGLSGEGTSLKPSTLIDLNVLRPFMRAPYLSAMATDRNVPTTENIPPNLLERIFYLLSVILMVITFPISIFMCLVILQEYQRAVILRLGRLLPGGPRGPGLVFILPCIDAYIKVDLRTTSFDVSPQEILTKDMVTIKVDAVVYYSIKQPIDAVLQVFDHRGAVELLAKASLRNVAGTHMLLDLLMSKETLSKRIEAILDDCTDPWGVRVERVEVKEILLPDQLRRALAVEQEALREAKAKVAAAQGERDAVKTLKEAADIMETNPIALQLRYLQTLNTICNDKTLSYVFPFPVDIVRKMMK</sequence>
<dbReference type="InterPro" id="IPR001107">
    <property type="entry name" value="Band_7"/>
</dbReference>
<dbReference type="GeneID" id="6898898"/>
<organism evidence="4 5">
    <name type="scientific">Drosophila pseudoobscura pseudoobscura</name>
    <name type="common">Fruit fly</name>
    <dbReference type="NCBI Taxonomy" id="46245"/>
    <lineage>
        <taxon>Eukaryota</taxon>
        <taxon>Metazoa</taxon>
        <taxon>Ecdysozoa</taxon>
        <taxon>Arthropoda</taxon>
        <taxon>Hexapoda</taxon>
        <taxon>Insecta</taxon>
        <taxon>Pterygota</taxon>
        <taxon>Neoptera</taxon>
        <taxon>Endopterygota</taxon>
        <taxon>Diptera</taxon>
        <taxon>Brachycera</taxon>
        <taxon>Muscomorpha</taxon>
        <taxon>Ephydroidea</taxon>
        <taxon>Drosophilidae</taxon>
        <taxon>Drosophila</taxon>
        <taxon>Sophophora</taxon>
    </lineage>
</organism>
<dbReference type="InterPro" id="IPR043202">
    <property type="entry name" value="Band-7_stomatin-like"/>
</dbReference>
<dbReference type="AlphaFoldDB" id="A0A6I8V536"/>
<dbReference type="OMA" id="TICNDKT"/>
<dbReference type="Pfam" id="PF01145">
    <property type="entry name" value="Band_7"/>
    <property type="match status" value="1"/>
</dbReference>
<dbReference type="Proteomes" id="UP000001819">
    <property type="component" value="Chromosome 3"/>
</dbReference>
<feature type="coiled-coil region" evidence="2">
    <location>
        <begin position="236"/>
        <end position="263"/>
    </location>
</feature>
<evidence type="ECO:0000313" key="5">
    <source>
        <dbReference type="RefSeq" id="XP_002138868.1"/>
    </source>
</evidence>
<dbReference type="PRINTS" id="PR00721">
    <property type="entry name" value="STOMATIN"/>
</dbReference>
<evidence type="ECO:0000313" key="4">
    <source>
        <dbReference type="Proteomes" id="UP000001819"/>
    </source>
</evidence>
<dbReference type="GO" id="GO:0009898">
    <property type="term" value="C:cytoplasmic side of plasma membrane"/>
    <property type="evidence" value="ECO:0007669"/>
    <property type="project" value="UniProtKB-ARBA"/>
</dbReference>
<dbReference type="InterPro" id="IPR001972">
    <property type="entry name" value="Stomatin_HflK_fam"/>
</dbReference>
<keyword evidence="2" id="KW-0175">Coiled coil</keyword>
<dbReference type="PANTHER" id="PTHR10264:SF19">
    <property type="entry name" value="AT06885P-RELATED"/>
    <property type="match status" value="1"/>
</dbReference>
<dbReference type="PANTHER" id="PTHR10264">
    <property type="entry name" value="BAND 7 PROTEIN-RELATED"/>
    <property type="match status" value="1"/>
</dbReference>
<reference evidence="4" key="1">
    <citation type="submission" date="2024-06" db="UniProtKB">
        <authorList>
            <consortium name="RefSeq"/>
        </authorList>
    </citation>
    <scope>NUCLEOTIDE SEQUENCE [LARGE SCALE GENOMIC DNA]</scope>
    <source>
        <strain evidence="4">MV2-25</strain>
    </source>
</reference>
<dbReference type="Bgee" id="FBgn0245561">
    <property type="expression patterns" value="Expressed in male reproductive system and 3 other cell types or tissues"/>
</dbReference>
<dbReference type="FunFam" id="3.30.479.30:FF:000004">
    <property type="entry name" value="Putative membrane protease family, stomatin"/>
    <property type="match status" value="1"/>
</dbReference>
<reference evidence="5" key="2">
    <citation type="submission" date="2025-08" db="UniProtKB">
        <authorList>
            <consortium name="RefSeq"/>
        </authorList>
    </citation>
    <scope>IDENTIFICATION</scope>
    <source>
        <strain evidence="5">MV-25-SWS-2005</strain>
        <tissue evidence="5">Whole body</tissue>
    </source>
</reference>
<dbReference type="KEGG" id="dpo:6898898"/>
<dbReference type="FunCoup" id="A0A6I8V536">
    <property type="interactions" value="19"/>
</dbReference>
<dbReference type="InParanoid" id="A0A6I8V536"/>
<dbReference type="InterPro" id="IPR036013">
    <property type="entry name" value="Band_7/SPFH_dom_sf"/>
</dbReference>
<name>A0A6I8V536_DROPS</name>
<proteinExistence type="inferred from homology"/>
<dbReference type="SUPFAM" id="SSF117892">
    <property type="entry name" value="Band 7/SPFH domain"/>
    <property type="match status" value="1"/>
</dbReference>
<dbReference type="Gene3D" id="3.30.479.30">
    <property type="entry name" value="Band 7 domain"/>
    <property type="match status" value="1"/>
</dbReference>
<keyword evidence="4" id="KW-1185">Reference proteome</keyword>
<gene>
    <name evidence="5" type="primary">LOC6898898</name>
</gene>